<keyword evidence="2" id="KW-0472">Membrane</keyword>
<feature type="transmembrane region" description="Helical" evidence="2">
    <location>
        <begin position="340"/>
        <end position="357"/>
    </location>
</feature>
<evidence type="ECO:0000313" key="4">
    <source>
        <dbReference type="Proteomes" id="UP001185028"/>
    </source>
</evidence>
<dbReference type="Proteomes" id="UP001185028">
    <property type="component" value="Unassembled WGS sequence"/>
</dbReference>
<comment type="caution">
    <text evidence="3">The sequence shown here is derived from an EMBL/GenBank/DDBJ whole genome shotgun (WGS) entry which is preliminary data.</text>
</comment>
<evidence type="ECO:0000313" key="3">
    <source>
        <dbReference type="EMBL" id="MDR6243293.1"/>
    </source>
</evidence>
<accession>A0ABU1IYJ7</accession>
<sequence>MKKSLVYAALLVVSSSMIGWIAYPVVAHAMVDQAGVAIENSRVPILKQIAVSSDHNHDSNQIVSAEYAARTDLHNSQMSLRTDTKRPSVKQTSTPNLVLASALTPTMNSLSANHDKSSAVEVTDQIALGDIASFHFPSNHQMSFVEPKATQELLQKQYTGDLITGQILGSLLDRQDNAWIILMYTEDGHILDYDHDQIDAQRILANYQNNLQQQNANNKEAPNLQVLGWGEEPSYNATTHTLTWYLKLKESTKDNLVNYNARMLTRTGYLSAILVSSDATFQQDRTAFQQDVLPNIDIHQQSAYSAYDEQTDKDSKLTLEGLILIGAGTQAAKQYGTFSIVNKLWFIVVPIAGLIYWNHRNRSRREQEHAKELEAIMYADHQSNELPMRRRPVVSPDQTDSDSK</sequence>
<evidence type="ECO:0000256" key="2">
    <source>
        <dbReference type="SAM" id="Phobius"/>
    </source>
</evidence>
<evidence type="ECO:0000256" key="1">
    <source>
        <dbReference type="SAM" id="MobiDB-lite"/>
    </source>
</evidence>
<keyword evidence="2" id="KW-0812">Transmembrane</keyword>
<organism evidence="3 4">
    <name type="scientific">Paenibacillus hunanensis</name>
    <dbReference type="NCBI Taxonomy" id="539262"/>
    <lineage>
        <taxon>Bacteria</taxon>
        <taxon>Bacillati</taxon>
        <taxon>Bacillota</taxon>
        <taxon>Bacilli</taxon>
        <taxon>Bacillales</taxon>
        <taxon>Paenibacillaceae</taxon>
        <taxon>Paenibacillus</taxon>
    </lineage>
</organism>
<gene>
    <name evidence="3" type="ORF">JOC58_001178</name>
</gene>
<dbReference type="EMBL" id="JAVDQH010000003">
    <property type="protein sequence ID" value="MDR6243293.1"/>
    <property type="molecule type" value="Genomic_DNA"/>
</dbReference>
<keyword evidence="2" id="KW-1133">Transmembrane helix</keyword>
<keyword evidence="4" id="KW-1185">Reference proteome</keyword>
<name>A0ABU1IYJ7_9BACL</name>
<feature type="region of interest" description="Disordered" evidence="1">
    <location>
        <begin position="379"/>
        <end position="404"/>
    </location>
</feature>
<dbReference type="RefSeq" id="WP_188775221.1">
    <property type="nucleotide sequence ID" value="NZ_BMMB01000004.1"/>
</dbReference>
<dbReference type="InterPro" id="IPR018682">
    <property type="entry name" value="DUF2167_membr"/>
</dbReference>
<reference evidence="3 4" key="1">
    <citation type="submission" date="2023-07" db="EMBL/GenBank/DDBJ databases">
        <title>Genomic Encyclopedia of Type Strains, Phase IV (KMG-IV): sequencing the most valuable type-strain genomes for metagenomic binning, comparative biology and taxonomic classification.</title>
        <authorList>
            <person name="Goeker M."/>
        </authorList>
    </citation>
    <scope>NUCLEOTIDE SEQUENCE [LARGE SCALE GENOMIC DNA]</scope>
    <source>
        <strain evidence="3 4">DSM 22170</strain>
    </source>
</reference>
<protein>
    <submittedName>
        <fullName evidence="3">Membrane-anchored protein</fullName>
    </submittedName>
</protein>
<proteinExistence type="predicted"/>
<dbReference type="Pfam" id="PF09935">
    <property type="entry name" value="DUF2167"/>
    <property type="match status" value="1"/>
</dbReference>